<dbReference type="InterPro" id="IPR051230">
    <property type="entry name" value="APP-Binding"/>
</dbReference>
<reference evidence="3 4" key="1">
    <citation type="submission" date="2019-07" db="EMBL/GenBank/DDBJ databases">
        <title>Annotation for the trematode Paragonimus westermani.</title>
        <authorList>
            <person name="Choi Y.-J."/>
        </authorList>
    </citation>
    <scope>NUCLEOTIDE SEQUENCE [LARGE SCALE GENOMIC DNA]</scope>
    <source>
        <strain evidence="3">180907_Pwestermani</strain>
    </source>
</reference>
<proteinExistence type="predicted"/>
<evidence type="ECO:0000259" key="2">
    <source>
        <dbReference type="PROSITE" id="PS50106"/>
    </source>
</evidence>
<accession>A0A8T0D2L4</accession>
<gene>
    <name evidence="3" type="ORF">P879_09508</name>
</gene>
<organism evidence="3 4">
    <name type="scientific">Paragonimus westermani</name>
    <dbReference type="NCBI Taxonomy" id="34504"/>
    <lineage>
        <taxon>Eukaryota</taxon>
        <taxon>Metazoa</taxon>
        <taxon>Spiralia</taxon>
        <taxon>Lophotrochozoa</taxon>
        <taxon>Platyhelminthes</taxon>
        <taxon>Trematoda</taxon>
        <taxon>Digenea</taxon>
        <taxon>Plagiorchiida</taxon>
        <taxon>Troglotremata</taxon>
        <taxon>Troglotrematidae</taxon>
        <taxon>Paragonimus</taxon>
    </lineage>
</organism>
<dbReference type="Proteomes" id="UP000699462">
    <property type="component" value="Unassembled WGS sequence"/>
</dbReference>
<evidence type="ECO:0000313" key="3">
    <source>
        <dbReference type="EMBL" id="KAF8562119.1"/>
    </source>
</evidence>
<dbReference type="InterPro" id="IPR001478">
    <property type="entry name" value="PDZ"/>
</dbReference>
<dbReference type="PANTHER" id="PTHR12345">
    <property type="entry name" value="SYNTENIN RELATED"/>
    <property type="match status" value="1"/>
</dbReference>
<name>A0A8T0D2L4_9TREM</name>
<dbReference type="InterPro" id="IPR036034">
    <property type="entry name" value="PDZ_sf"/>
</dbReference>
<dbReference type="EMBL" id="JTDF01021228">
    <property type="protein sequence ID" value="KAF8562119.1"/>
    <property type="molecule type" value="Genomic_DNA"/>
</dbReference>
<evidence type="ECO:0000313" key="4">
    <source>
        <dbReference type="Proteomes" id="UP000699462"/>
    </source>
</evidence>
<dbReference type="AlphaFoldDB" id="A0A8T0D2L4"/>
<dbReference type="OrthoDB" id="10059177at2759"/>
<dbReference type="GO" id="GO:0005886">
    <property type="term" value="C:plasma membrane"/>
    <property type="evidence" value="ECO:0007669"/>
    <property type="project" value="TreeGrafter"/>
</dbReference>
<sequence>MPLYPTFEDLKVDEIINHQNQKLMGFHQNNLEGYSPVAGCTGLNQTHFHYDEFGQLVPGPVSSPVTENTPQQPVLSEVTQNQPVVFANADSNAIQKSLGDSAEIKHGIRRIVLCKDTNGKVGVQLISMNNGIFVSFVRNQSPAALGGLRFGDQVLAICDRVLAGLSSSKAMGLVRKAVQNNVVFLVRDRPLERTVVVNKNSSGCLGITVEHGVITAIVKDSSAARNGVLTDHQVVEVDGQNVLGLKDKQLVALLRNRGASVRLTLLPNSVYRQLVRHLWKNQLRYEMDRSIPEV</sequence>
<dbReference type="GO" id="GO:0043197">
    <property type="term" value="C:dendritic spine"/>
    <property type="evidence" value="ECO:0007669"/>
    <property type="project" value="TreeGrafter"/>
</dbReference>
<comment type="caution">
    <text evidence="3">The sequence shown here is derived from an EMBL/GenBank/DDBJ whole genome shotgun (WGS) entry which is preliminary data.</text>
</comment>
<keyword evidence="1" id="KW-0677">Repeat</keyword>
<dbReference type="SMART" id="SM00228">
    <property type="entry name" value="PDZ"/>
    <property type="match status" value="2"/>
</dbReference>
<dbReference type="GO" id="GO:0007268">
    <property type="term" value="P:chemical synaptic transmission"/>
    <property type="evidence" value="ECO:0007669"/>
    <property type="project" value="TreeGrafter"/>
</dbReference>
<dbReference type="GO" id="GO:0005737">
    <property type="term" value="C:cytoplasm"/>
    <property type="evidence" value="ECO:0007669"/>
    <property type="project" value="TreeGrafter"/>
</dbReference>
<feature type="domain" description="PDZ" evidence="2">
    <location>
        <begin position="110"/>
        <end position="189"/>
    </location>
</feature>
<dbReference type="PROSITE" id="PS50106">
    <property type="entry name" value="PDZ"/>
    <property type="match status" value="2"/>
</dbReference>
<dbReference type="SUPFAM" id="SSF50156">
    <property type="entry name" value="PDZ domain-like"/>
    <property type="match status" value="2"/>
</dbReference>
<protein>
    <recommendedName>
        <fullName evidence="2">PDZ domain-containing protein</fullName>
    </recommendedName>
</protein>
<keyword evidence="4" id="KW-1185">Reference proteome</keyword>
<dbReference type="Gene3D" id="2.30.42.10">
    <property type="match status" value="2"/>
</dbReference>
<dbReference type="Pfam" id="PF17820">
    <property type="entry name" value="PDZ_6"/>
    <property type="match status" value="1"/>
</dbReference>
<feature type="domain" description="PDZ" evidence="2">
    <location>
        <begin position="194"/>
        <end position="269"/>
    </location>
</feature>
<dbReference type="InterPro" id="IPR041489">
    <property type="entry name" value="PDZ_6"/>
</dbReference>
<evidence type="ECO:0000256" key="1">
    <source>
        <dbReference type="ARBA" id="ARBA00022737"/>
    </source>
</evidence>
<dbReference type="Pfam" id="PF00595">
    <property type="entry name" value="PDZ"/>
    <property type="match status" value="1"/>
</dbReference>
<dbReference type="PANTHER" id="PTHR12345:SF16">
    <property type="entry name" value="X11L, ISOFORM F-RELATED"/>
    <property type="match status" value="1"/>
</dbReference>